<protein>
    <submittedName>
        <fullName evidence="11">Methyl-accepting chemotaxis protein</fullName>
    </submittedName>
</protein>
<dbReference type="SUPFAM" id="SSF58104">
    <property type="entry name" value="Methyl-accepting chemotaxis protein (MCP) signaling domain"/>
    <property type="match status" value="1"/>
</dbReference>
<keyword evidence="8" id="KW-0812">Transmembrane</keyword>
<dbReference type="PROSITE" id="PS50111">
    <property type="entry name" value="CHEMOTAXIS_TRANSDUC_2"/>
    <property type="match status" value="1"/>
</dbReference>
<evidence type="ECO:0000259" key="10">
    <source>
        <dbReference type="PROSITE" id="PS50885"/>
    </source>
</evidence>
<evidence type="ECO:0000313" key="12">
    <source>
        <dbReference type="Proteomes" id="UP001235343"/>
    </source>
</evidence>
<keyword evidence="2" id="KW-1003">Cell membrane</keyword>
<dbReference type="Pfam" id="PF00672">
    <property type="entry name" value="HAMP"/>
    <property type="match status" value="1"/>
</dbReference>
<keyword evidence="12" id="KW-1185">Reference proteome</keyword>
<evidence type="ECO:0000259" key="9">
    <source>
        <dbReference type="PROSITE" id="PS50111"/>
    </source>
</evidence>
<dbReference type="PANTHER" id="PTHR32089">
    <property type="entry name" value="METHYL-ACCEPTING CHEMOTAXIS PROTEIN MCPB"/>
    <property type="match status" value="1"/>
</dbReference>
<dbReference type="PROSITE" id="PS50885">
    <property type="entry name" value="HAMP"/>
    <property type="match status" value="1"/>
</dbReference>
<evidence type="ECO:0000256" key="4">
    <source>
        <dbReference type="ARBA" id="ARBA00023224"/>
    </source>
</evidence>
<evidence type="ECO:0000256" key="1">
    <source>
        <dbReference type="ARBA" id="ARBA00004236"/>
    </source>
</evidence>
<dbReference type="Pfam" id="PF00015">
    <property type="entry name" value="MCPsignal"/>
    <property type="match status" value="1"/>
</dbReference>
<feature type="domain" description="Methyl-accepting transducer" evidence="9">
    <location>
        <begin position="293"/>
        <end position="543"/>
    </location>
</feature>
<reference evidence="11 12" key="1">
    <citation type="submission" date="2023-06" db="EMBL/GenBank/DDBJ databases">
        <title>Aquibacillus rhizosphaerae LR5S19.</title>
        <authorList>
            <person name="Sun J.-Q."/>
        </authorList>
    </citation>
    <scope>NUCLEOTIDE SEQUENCE [LARGE SCALE GENOMIC DNA]</scope>
    <source>
        <strain evidence="11 12">LR5S19</strain>
    </source>
</reference>
<evidence type="ECO:0000313" key="11">
    <source>
        <dbReference type="EMBL" id="MDL4840988.1"/>
    </source>
</evidence>
<evidence type="ECO:0000256" key="7">
    <source>
        <dbReference type="SAM" id="Coils"/>
    </source>
</evidence>
<evidence type="ECO:0000256" key="6">
    <source>
        <dbReference type="PROSITE-ProRule" id="PRU00284"/>
    </source>
</evidence>
<keyword evidence="4 6" id="KW-0807">Transducer</keyword>
<comment type="caution">
    <text evidence="11">The sequence shown here is derived from an EMBL/GenBank/DDBJ whole genome shotgun (WGS) entry which is preliminary data.</text>
</comment>
<feature type="coiled-coil region" evidence="7">
    <location>
        <begin position="364"/>
        <end position="391"/>
    </location>
</feature>
<evidence type="ECO:0000256" key="8">
    <source>
        <dbReference type="SAM" id="Phobius"/>
    </source>
</evidence>
<dbReference type="InterPro" id="IPR004089">
    <property type="entry name" value="MCPsignal_dom"/>
</dbReference>
<sequence>MEKEIHREKTLQGESLGNDRSLYERALGKLSLSTRLCVLFVSLLVVTIVIIGFSSYMKAKDMTMDSIENRLVRETELMGYIAENLKFVYVSDDDYFMQQLEGSVRSQQEKLESDGIESEFFYLTSDNEVTAFKISEESMPSFTDSQINRMKEEKEGIIHEEINGENYTISFKEMNEIDGTYALLIPTKSYMGPIDRMAYFILVVIAISIIITALLTILFVGRVTKPLNMLRSTMKEVREGNLQHSVSLTTTIPEIVSLHTSYNAMIDQMRNMIYELKETTKELETTGDELNQSSENTLSSSHQLVSAINIVKMGAQQTASSSEDSVNSFKTMKVKIETMMENMNIVFDSSENMNGSAKRGEDTMAELILTIQKFEKDFDRLNRTINHVKENSLSITNLVGLVKGIAEQTKLLALNASIEAARAGEAGKGFAVVANEVRKLAEQSTIATEEITKSITNMENITMEATLEFEQMLTKINNNLKMANESKVSFDHLMHEISGVSCKLQGMQEELVEIEEVLPSLEQTADNLSSVSQETLASSEQMLAASEYQIEEMRGTNEIGLRLRDLSKSLSNITNNFIISNRS</sequence>
<gene>
    <name evidence="11" type="ORF">QQS35_11055</name>
</gene>
<accession>A0ABT7L549</accession>
<evidence type="ECO:0000256" key="3">
    <source>
        <dbReference type="ARBA" id="ARBA00023136"/>
    </source>
</evidence>
<keyword evidence="3 8" id="KW-0472">Membrane</keyword>
<feature type="domain" description="HAMP" evidence="10">
    <location>
        <begin position="221"/>
        <end position="274"/>
    </location>
</feature>
<dbReference type="InterPro" id="IPR003660">
    <property type="entry name" value="HAMP_dom"/>
</dbReference>
<organism evidence="11 12">
    <name type="scientific">Aquibacillus rhizosphaerae</name>
    <dbReference type="NCBI Taxonomy" id="3051431"/>
    <lineage>
        <taxon>Bacteria</taxon>
        <taxon>Bacillati</taxon>
        <taxon>Bacillota</taxon>
        <taxon>Bacilli</taxon>
        <taxon>Bacillales</taxon>
        <taxon>Bacillaceae</taxon>
        <taxon>Aquibacillus</taxon>
    </lineage>
</organism>
<keyword evidence="7" id="KW-0175">Coiled coil</keyword>
<feature type="coiled-coil region" evidence="7">
    <location>
        <begin position="266"/>
        <end position="296"/>
    </location>
</feature>
<name>A0ABT7L549_9BACI</name>
<dbReference type="Proteomes" id="UP001235343">
    <property type="component" value="Unassembled WGS sequence"/>
</dbReference>
<keyword evidence="8" id="KW-1133">Transmembrane helix</keyword>
<dbReference type="RefSeq" id="WP_285932159.1">
    <property type="nucleotide sequence ID" value="NZ_JASTZU010000036.1"/>
</dbReference>
<dbReference type="EMBL" id="JASTZU010000036">
    <property type="protein sequence ID" value="MDL4840988.1"/>
    <property type="molecule type" value="Genomic_DNA"/>
</dbReference>
<proteinExistence type="inferred from homology"/>
<comment type="similarity">
    <text evidence="5">Belongs to the methyl-accepting chemotaxis (MCP) protein family.</text>
</comment>
<feature type="transmembrane region" description="Helical" evidence="8">
    <location>
        <begin position="32"/>
        <end position="54"/>
    </location>
</feature>
<evidence type="ECO:0000256" key="5">
    <source>
        <dbReference type="ARBA" id="ARBA00029447"/>
    </source>
</evidence>
<dbReference type="Gene3D" id="6.10.340.10">
    <property type="match status" value="1"/>
</dbReference>
<dbReference type="SMART" id="SM00304">
    <property type="entry name" value="HAMP"/>
    <property type="match status" value="1"/>
</dbReference>
<dbReference type="Gene3D" id="1.10.287.950">
    <property type="entry name" value="Methyl-accepting chemotaxis protein"/>
    <property type="match status" value="1"/>
</dbReference>
<dbReference type="SMART" id="SM00283">
    <property type="entry name" value="MA"/>
    <property type="match status" value="1"/>
</dbReference>
<feature type="transmembrane region" description="Helical" evidence="8">
    <location>
        <begin position="198"/>
        <end position="221"/>
    </location>
</feature>
<comment type="subcellular location">
    <subcellularLocation>
        <location evidence="1">Cell membrane</location>
    </subcellularLocation>
</comment>
<dbReference type="PANTHER" id="PTHR32089:SF112">
    <property type="entry name" value="LYSOZYME-LIKE PROTEIN-RELATED"/>
    <property type="match status" value="1"/>
</dbReference>
<evidence type="ECO:0000256" key="2">
    <source>
        <dbReference type="ARBA" id="ARBA00022475"/>
    </source>
</evidence>